<keyword evidence="13" id="KW-0862">Zinc</keyword>
<dbReference type="PANTHER" id="PTHR46661">
    <property type="entry name" value="E3 UBIQUITIN-PROTEIN LIGASE ZNRF1-LIKE PROTEIN"/>
    <property type="match status" value="1"/>
</dbReference>
<evidence type="ECO:0000256" key="13">
    <source>
        <dbReference type="ARBA" id="ARBA00022833"/>
    </source>
</evidence>
<feature type="compositionally biased region" description="Acidic residues" evidence="18">
    <location>
        <begin position="76"/>
        <end position="90"/>
    </location>
</feature>
<dbReference type="GO" id="GO:0070936">
    <property type="term" value="P:protein K48-linked ubiquitination"/>
    <property type="evidence" value="ECO:0007669"/>
    <property type="project" value="TreeGrafter"/>
</dbReference>
<dbReference type="EC" id="2.3.2.27" evidence="6"/>
<keyword evidence="16" id="KW-0449">Lipoprotein</keyword>
<dbReference type="SMART" id="SM00064">
    <property type="entry name" value="FYVE"/>
    <property type="match status" value="1"/>
</dbReference>
<dbReference type="EMBL" id="AMCV02000001">
    <property type="protein sequence ID" value="TDZ26419.1"/>
    <property type="molecule type" value="Genomic_DNA"/>
</dbReference>
<gene>
    <name evidence="21" type="primary">PIB1</name>
    <name evidence="21" type="ORF">Cob_v001087</name>
</gene>
<dbReference type="SMART" id="SM00184">
    <property type="entry name" value="RING"/>
    <property type="match status" value="1"/>
</dbReference>
<dbReference type="Pfam" id="PF13639">
    <property type="entry name" value="zf-RING_2"/>
    <property type="match status" value="1"/>
</dbReference>
<dbReference type="CDD" id="cd16489">
    <property type="entry name" value="mRING-CH-C4HC2H_ZNRF"/>
    <property type="match status" value="1"/>
</dbReference>
<feature type="region of interest" description="Disordered" evidence="18">
    <location>
        <begin position="1"/>
        <end position="43"/>
    </location>
</feature>
<reference evidence="22" key="2">
    <citation type="journal article" date="2019" name="Mol. Plant Microbe Interact.">
        <title>Genome sequence resources for four phytopathogenic fungi from the Colletotrichum orbiculare species complex.</title>
        <authorList>
            <person name="Gan P."/>
            <person name="Tsushima A."/>
            <person name="Narusaka M."/>
            <person name="Narusaka Y."/>
            <person name="Takano Y."/>
            <person name="Kubo Y."/>
            <person name="Shirasu K."/>
        </authorList>
    </citation>
    <scope>GENOME REANNOTATION</scope>
    <source>
        <strain evidence="22">104-T / ATCC 96160 / CBS 514.97 / LARS 414 / MAFF 240422</strain>
    </source>
</reference>
<dbReference type="PANTHER" id="PTHR46661:SF4">
    <property type="entry name" value="RING-TYPE DOMAIN-CONTAINING PROTEIN"/>
    <property type="match status" value="1"/>
</dbReference>
<feature type="compositionally biased region" description="Low complexity" evidence="18">
    <location>
        <begin position="355"/>
        <end position="386"/>
    </location>
</feature>
<protein>
    <recommendedName>
        <fullName evidence="6">RING-type E3 ubiquitin transferase</fullName>
        <ecNumber evidence="6">2.3.2.27</ecNumber>
    </recommendedName>
</protein>
<feature type="compositionally biased region" description="Basic and acidic residues" evidence="18">
    <location>
        <begin position="13"/>
        <end position="24"/>
    </location>
</feature>
<comment type="subcellular location">
    <subcellularLocation>
        <location evidence="3">Endosome</location>
    </subcellularLocation>
    <subcellularLocation>
        <location evidence="4">Lysosome</location>
    </subcellularLocation>
    <subcellularLocation>
        <location evidence="2">Membrane</location>
        <topology evidence="2">Peripheral membrane protein</topology>
    </subcellularLocation>
</comment>
<name>A0A484G7I5_COLOR</name>
<dbReference type="AlphaFoldDB" id="A0A484G7I5"/>
<evidence type="ECO:0000256" key="12">
    <source>
        <dbReference type="ARBA" id="ARBA00022786"/>
    </source>
</evidence>
<comment type="pathway">
    <text evidence="5">Protein modification; protein ubiquitination.</text>
</comment>
<feature type="domain" description="FYVE-type" evidence="20">
    <location>
        <begin position="280"/>
        <end position="309"/>
    </location>
</feature>
<organism evidence="21 22">
    <name type="scientific">Colletotrichum orbiculare (strain 104-T / ATCC 96160 / CBS 514.97 / LARS 414 / MAFF 240422)</name>
    <name type="common">Cucumber anthracnose fungus</name>
    <name type="synonym">Colletotrichum lagenarium</name>
    <dbReference type="NCBI Taxonomy" id="1213857"/>
    <lineage>
        <taxon>Eukaryota</taxon>
        <taxon>Fungi</taxon>
        <taxon>Dikarya</taxon>
        <taxon>Ascomycota</taxon>
        <taxon>Pezizomycotina</taxon>
        <taxon>Sordariomycetes</taxon>
        <taxon>Hypocreomycetidae</taxon>
        <taxon>Glomerellales</taxon>
        <taxon>Glomerellaceae</taxon>
        <taxon>Colletotrichum</taxon>
        <taxon>Colletotrichum orbiculare species complex</taxon>
    </lineage>
</organism>
<dbReference type="InterPro" id="IPR013083">
    <property type="entry name" value="Znf_RING/FYVE/PHD"/>
</dbReference>
<evidence type="ECO:0000259" key="19">
    <source>
        <dbReference type="PROSITE" id="PS50089"/>
    </source>
</evidence>
<dbReference type="InterPro" id="IPR000306">
    <property type="entry name" value="Znf_FYVE"/>
</dbReference>
<dbReference type="Gene3D" id="3.30.40.10">
    <property type="entry name" value="Zinc/RING finger domain, C3HC4 (zinc finger)"/>
    <property type="match status" value="2"/>
</dbReference>
<keyword evidence="15" id="KW-0458">Lysosome</keyword>
<evidence type="ECO:0000256" key="4">
    <source>
        <dbReference type="ARBA" id="ARBA00004371"/>
    </source>
</evidence>
<dbReference type="SUPFAM" id="SSF57903">
    <property type="entry name" value="FYVE/PHD zinc finger"/>
    <property type="match status" value="1"/>
</dbReference>
<dbReference type="GO" id="GO:0005768">
    <property type="term" value="C:endosome"/>
    <property type="evidence" value="ECO:0007669"/>
    <property type="project" value="UniProtKB-SubCell"/>
</dbReference>
<dbReference type="SUPFAM" id="SSF57850">
    <property type="entry name" value="RING/U-box"/>
    <property type="match status" value="1"/>
</dbReference>
<evidence type="ECO:0000256" key="5">
    <source>
        <dbReference type="ARBA" id="ARBA00004906"/>
    </source>
</evidence>
<dbReference type="Proteomes" id="UP000014480">
    <property type="component" value="Unassembled WGS sequence"/>
</dbReference>
<evidence type="ECO:0000256" key="15">
    <source>
        <dbReference type="ARBA" id="ARBA00023228"/>
    </source>
</evidence>
<evidence type="ECO:0000313" key="22">
    <source>
        <dbReference type="Proteomes" id="UP000014480"/>
    </source>
</evidence>
<dbReference type="PROSITE" id="PS50089">
    <property type="entry name" value="ZF_RING_2"/>
    <property type="match status" value="1"/>
</dbReference>
<keyword evidence="7" id="KW-0808">Transferase</keyword>
<evidence type="ECO:0000256" key="6">
    <source>
        <dbReference type="ARBA" id="ARBA00012483"/>
    </source>
</evidence>
<dbReference type="OrthoDB" id="660555at2759"/>
<evidence type="ECO:0000256" key="11">
    <source>
        <dbReference type="ARBA" id="ARBA00022771"/>
    </source>
</evidence>
<dbReference type="GO" id="GO:0016020">
    <property type="term" value="C:membrane"/>
    <property type="evidence" value="ECO:0007669"/>
    <property type="project" value="UniProtKB-SubCell"/>
</dbReference>
<evidence type="ECO:0000256" key="17">
    <source>
        <dbReference type="PROSITE-ProRule" id="PRU00175"/>
    </source>
</evidence>
<dbReference type="InterPro" id="IPR051878">
    <property type="entry name" value="ZNRF_ubiq-protein_ligase"/>
</dbReference>
<feature type="compositionally biased region" description="Low complexity" evidence="18">
    <location>
        <begin position="247"/>
        <end position="262"/>
    </location>
</feature>
<keyword evidence="14" id="KW-0472">Membrane</keyword>
<feature type="region of interest" description="Disordered" evidence="18">
    <location>
        <begin position="73"/>
        <end position="273"/>
    </location>
</feature>
<comment type="caution">
    <text evidence="21">The sequence shown here is derived from an EMBL/GenBank/DDBJ whole genome shotgun (WGS) entry which is preliminary data.</text>
</comment>
<evidence type="ECO:0000256" key="7">
    <source>
        <dbReference type="ARBA" id="ARBA00022679"/>
    </source>
</evidence>
<evidence type="ECO:0000256" key="8">
    <source>
        <dbReference type="ARBA" id="ARBA00022707"/>
    </source>
</evidence>
<evidence type="ECO:0000256" key="10">
    <source>
        <dbReference type="ARBA" id="ARBA00022753"/>
    </source>
</evidence>
<sequence>MASPDGGATPASLDHDRLRDHEADSESGSSHIGSDASDDSVDRQQCRWRTARFHNGECSRYFDCPTHVVERVLSDNEADDGEEEGEEEELSEHHQTDDDMAERSSSTRPEPRPTASAESADASDLITTSFAPGLEETNTEQAADGPDTARATSARDIQEPQESQVSEEPAPAPPTPLSSRLSESSGYTQPLPPTATPAQPTGEFVPLDRTSSLVPSPVSNFSTQIAPLRPALPSHLSQEGPPPPPRRASSSTAASSSRAQPTAEDRRSPPEFVLPRWQPDAEVTLCPICHTQFSIFVRKHHCRKCGRVYIVQPPGQPRLAAQRYPSSLISGEGGYADFSSLGGGERHSGPGGSSGSRSHYQSSSNRIMAGTPPTYYPSSSSGHPGSARYRSMLDVGSSSSSSAAQNRALPPPPQIAEEDECPVCHRELPSRSLPNHETLRETHINICITSHSTYSGTPVGESPRDAVGTPPPLAARRTGMFPYVATEKDCVDSAECTICLEEFEVGVQMARLECLCRFHRSCISAWFVGHPGRCPVHQHDSFGY</sequence>
<keyword evidence="12" id="KW-0833">Ubl conjugation pathway</keyword>
<evidence type="ECO:0000256" key="1">
    <source>
        <dbReference type="ARBA" id="ARBA00000900"/>
    </source>
</evidence>
<dbReference type="GO" id="GO:0008270">
    <property type="term" value="F:zinc ion binding"/>
    <property type="evidence" value="ECO:0007669"/>
    <property type="project" value="UniProtKB-KW"/>
</dbReference>
<evidence type="ECO:0000256" key="16">
    <source>
        <dbReference type="ARBA" id="ARBA00023288"/>
    </source>
</evidence>
<evidence type="ECO:0000256" key="2">
    <source>
        <dbReference type="ARBA" id="ARBA00004170"/>
    </source>
</evidence>
<reference evidence="22" key="1">
    <citation type="journal article" date="2013" name="New Phytol.">
        <title>Comparative genomic and transcriptomic analyses reveal the hemibiotrophic stage shift of Colletotrichum fungi.</title>
        <authorList>
            <person name="Gan P."/>
            <person name="Ikeda K."/>
            <person name="Irieda H."/>
            <person name="Narusaka M."/>
            <person name="O'Connell R.J."/>
            <person name="Narusaka Y."/>
            <person name="Takano Y."/>
            <person name="Kubo Y."/>
            <person name="Shirasu K."/>
        </authorList>
    </citation>
    <scope>NUCLEOTIDE SEQUENCE [LARGE SCALE GENOMIC DNA]</scope>
    <source>
        <strain evidence="22">104-T / ATCC 96160 / CBS 514.97 / LARS 414 / MAFF 240422</strain>
    </source>
</reference>
<evidence type="ECO:0000256" key="3">
    <source>
        <dbReference type="ARBA" id="ARBA00004177"/>
    </source>
</evidence>
<dbReference type="PROSITE" id="PS50178">
    <property type="entry name" value="ZF_FYVE"/>
    <property type="match status" value="1"/>
</dbReference>
<evidence type="ECO:0000256" key="18">
    <source>
        <dbReference type="SAM" id="MobiDB-lite"/>
    </source>
</evidence>
<dbReference type="Pfam" id="PF01363">
    <property type="entry name" value="FYVE"/>
    <property type="match status" value="1"/>
</dbReference>
<accession>A0A484G7I5</accession>
<keyword evidence="11 17" id="KW-0863">Zinc-finger</keyword>
<dbReference type="GO" id="GO:0043161">
    <property type="term" value="P:proteasome-mediated ubiquitin-dependent protein catabolic process"/>
    <property type="evidence" value="ECO:0007669"/>
    <property type="project" value="TreeGrafter"/>
</dbReference>
<feature type="domain" description="RING-type" evidence="19">
    <location>
        <begin position="496"/>
        <end position="538"/>
    </location>
</feature>
<proteinExistence type="predicted"/>
<feature type="compositionally biased region" description="Polar residues" evidence="18">
    <location>
        <begin position="209"/>
        <end position="225"/>
    </location>
</feature>
<dbReference type="GO" id="GO:0061630">
    <property type="term" value="F:ubiquitin protein ligase activity"/>
    <property type="evidence" value="ECO:0007669"/>
    <property type="project" value="UniProtKB-EC"/>
</dbReference>
<keyword evidence="10" id="KW-0967">Endosome</keyword>
<feature type="compositionally biased region" description="Low complexity" evidence="18">
    <location>
        <begin position="160"/>
        <end position="169"/>
    </location>
</feature>
<keyword evidence="22" id="KW-1185">Reference proteome</keyword>
<feature type="region of interest" description="Disordered" evidence="18">
    <location>
        <begin position="335"/>
        <end position="417"/>
    </location>
</feature>
<keyword evidence="8" id="KW-0519">Myristate</keyword>
<dbReference type="InterPro" id="IPR001841">
    <property type="entry name" value="Znf_RING"/>
</dbReference>
<feature type="compositionally biased region" description="Polar residues" evidence="18">
    <location>
        <begin position="177"/>
        <end position="187"/>
    </location>
</feature>
<dbReference type="STRING" id="1213857.A0A484G7I5"/>
<evidence type="ECO:0000259" key="20">
    <source>
        <dbReference type="PROSITE" id="PS50178"/>
    </source>
</evidence>
<evidence type="ECO:0000256" key="14">
    <source>
        <dbReference type="ARBA" id="ARBA00023136"/>
    </source>
</evidence>
<evidence type="ECO:0000313" key="21">
    <source>
        <dbReference type="EMBL" id="TDZ26419.1"/>
    </source>
</evidence>
<evidence type="ECO:0000256" key="9">
    <source>
        <dbReference type="ARBA" id="ARBA00022723"/>
    </source>
</evidence>
<comment type="catalytic activity">
    <reaction evidence="1">
        <text>S-ubiquitinyl-[E2 ubiquitin-conjugating enzyme]-L-cysteine + [acceptor protein]-L-lysine = [E2 ubiquitin-conjugating enzyme]-L-cysteine + N(6)-ubiquitinyl-[acceptor protein]-L-lysine.</text>
        <dbReference type="EC" id="2.3.2.27"/>
    </reaction>
</comment>
<dbReference type="InterPro" id="IPR017455">
    <property type="entry name" value="Znf_FYVE-rel"/>
</dbReference>
<keyword evidence="9" id="KW-0479">Metal-binding</keyword>
<dbReference type="InterPro" id="IPR011011">
    <property type="entry name" value="Znf_FYVE_PHD"/>
</dbReference>